<dbReference type="KEGG" id="slau:SLA_2607"/>
<organism evidence="1 2">
    <name type="scientific">Streptomyces laurentii</name>
    <dbReference type="NCBI Taxonomy" id="39478"/>
    <lineage>
        <taxon>Bacteria</taxon>
        <taxon>Bacillati</taxon>
        <taxon>Actinomycetota</taxon>
        <taxon>Actinomycetes</taxon>
        <taxon>Kitasatosporales</taxon>
        <taxon>Streptomycetaceae</taxon>
        <taxon>Streptomyces</taxon>
    </lineage>
</organism>
<accession>A0A160NZY0</accession>
<gene>
    <name evidence="1" type="ORF">SLA_2607</name>
</gene>
<dbReference type="AlphaFoldDB" id="A0A160NZY0"/>
<reference evidence="1 2" key="1">
    <citation type="journal article" date="2016" name="Genome Announc.">
        <title>Complete Genome Sequence of Thiostrepton-Producing Streptomyces laurentii ATCC 31255.</title>
        <authorList>
            <person name="Doi K."/>
            <person name="Fujino Y."/>
            <person name="Nagayoshi Y."/>
            <person name="Ohshima T."/>
            <person name="Ogata S."/>
        </authorList>
    </citation>
    <scope>NUCLEOTIDE SEQUENCE [LARGE SCALE GENOMIC DNA]</scope>
    <source>
        <strain evidence="1 2">ATCC 31255</strain>
    </source>
</reference>
<dbReference type="Proteomes" id="UP000217676">
    <property type="component" value="Chromosome"/>
</dbReference>
<evidence type="ECO:0008006" key="3">
    <source>
        <dbReference type="Google" id="ProtNLM"/>
    </source>
</evidence>
<name>A0A160NZY0_STRLU</name>
<sequence length="229" mass="25667">MVMPSWQDKKFGSKARAGLWLVSVVGEGEVFTKGQLREAFPDVSQIDRRVRDLRDHGWQIDTRREDETLHLEEQRFVKKGAEVWIPGQSKSPKEKSGLTAAQRTKVMMSDSFLCRSCGIGAGEEFADGGQGAQLDVARRQVLMPDGTTKMMLVTECNRCRVGGRQRQGDAAGLISALGKLSPLERQVFAGWLEADRRDPSPMERYWGEWRTLPEDARTAVRDALRGMGN</sequence>
<evidence type="ECO:0000313" key="1">
    <source>
        <dbReference type="EMBL" id="BAU83530.1"/>
    </source>
</evidence>
<evidence type="ECO:0000313" key="2">
    <source>
        <dbReference type="Proteomes" id="UP000217676"/>
    </source>
</evidence>
<dbReference type="EMBL" id="AP017424">
    <property type="protein sequence ID" value="BAU83530.1"/>
    <property type="molecule type" value="Genomic_DNA"/>
</dbReference>
<protein>
    <recommendedName>
        <fullName evidence="3">HNH endonuclease</fullName>
    </recommendedName>
</protein>
<proteinExistence type="predicted"/>
<keyword evidence="2" id="KW-1185">Reference proteome</keyword>